<keyword evidence="1" id="KW-0540">Nuclease</keyword>
<name>A0A3G5ACV7_9VIRU</name>
<dbReference type="EMBL" id="MK072438">
    <property type="protein sequence ID" value="AYV85055.1"/>
    <property type="molecule type" value="Genomic_DNA"/>
</dbReference>
<accession>A0A3G5ACV7</accession>
<dbReference type="SUPFAM" id="SSF54060">
    <property type="entry name" value="His-Me finger endonucleases"/>
    <property type="match status" value="1"/>
</dbReference>
<dbReference type="Gene3D" id="3.90.75.20">
    <property type="match status" value="1"/>
</dbReference>
<dbReference type="Gene3D" id="1.20.5.2050">
    <property type="match status" value="1"/>
</dbReference>
<protein>
    <submittedName>
        <fullName evidence="1">HNH endonuclease</fullName>
    </submittedName>
</protein>
<keyword evidence="1" id="KW-0378">Hydrolase</keyword>
<keyword evidence="1" id="KW-0255">Endonuclease</keyword>
<gene>
    <name evidence="1" type="ORF">Satyrvirus2_66</name>
</gene>
<dbReference type="GO" id="GO:0004519">
    <property type="term" value="F:endonuclease activity"/>
    <property type="evidence" value="ECO:0007669"/>
    <property type="project" value="UniProtKB-KW"/>
</dbReference>
<evidence type="ECO:0000313" key="1">
    <source>
        <dbReference type="EMBL" id="AYV85055.1"/>
    </source>
</evidence>
<reference evidence="1" key="1">
    <citation type="submission" date="2018-10" db="EMBL/GenBank/DDBJ databases">
        <title>Hidden diversity of soil giant viruses.</title>
        <authorList>
            <person name="Schulz F."/>
            <person name="Alteio L."/>
            <person name="Goudeau D."/>
            <person name="Ryan E.M."/>
            <person name="Malmstrom R.R."/>
            <person name="Blanchard J."/>
            <person name="Woyke T."/>
        </authorList>
    </citation>
    <scope>NUCLEOTIDE SEQUENCE</scope>
    <source>
        <strain evidence="1">SAV1</strain>
    </source>
</reference>
<organism evidence="1">
    <name type="scientific">Satyrvirus sp</name>
    <dbReference type="NCBI Taxonomy" id="2487771"/>
    <lineage>
        <taxon>Viruses</taxon>
        <taxon>Varidnaviria</taxon>
        <taxon>Bamfordvirae</taxon>
        <taxon>Nucleocytoviricota</taxon>
        <taxon>Megaviricetes</taxon>
        <taxon>Imitervirales</taxon>
        <taxon>Mimiviridae</taxon>
        <taxon>Megamimivirinae</taxon>
    </lineage>
</organism>
<proteinExistence type="predicted"/>
<sequence length="533" mass="62496">MTIYPTEWAYGKPIGRVIPREQCYTVEIISSKKKNFYKSYYISNFESKDECYEHAKNIHIKKSHDLGLTTNEIRFINENIIEIQITKNKTFITDAEHFDIVEKYKLHTVTKKEGKINRYYAYVGKNDGGRYPFTDLIVNYKQVDYINGNTLDLRKINLKEFGLGYVTKTNDDNDNDNDNLMDDMAKYYFMDINDLPKNKWILGTVEGTTFERSENKNKIVTMVFTDKDGKKRSKTFNKDNYGSIEQARIAAKNYLINISHKLDNIKNKIRILDDTIEIFLEENIIMKTNLCFLPLFIPNKETYKAPVMVIKTFSSENALIYAAIYIRATGKVKTFHSFIMGNNMVDHINNDPLDNCLENLRFTTYSHNNTNKIAQNDTGVNGVTYGNDRSGKFYRARIKDNGKEYCKYFYIKKYKSKEEALKLASNFRKNILEINTNLDSWHNYPFKLTEVAILRNLAQRIKDFVKNTEEKMVYDMDKYLIGIDETVLSLSQKKVIFIHYISINLTMIEQLNYKVVLINKIINNILMNIIENF</sequence>
<dbReference type="InterPro" id="IPR044925">
    <property type="entry name" value="His-Me_finger_sf"/>
</dbReference>